<dbReference type="InterPro" id="IPR053134">
    <property type="entry name" value="RNA-dir_DNA_polymerase"/>
</dbReference>
<dbReference type="PROSITE" id="PS50878">
    <property type="entry name" value="RT_POL"/>
    <property type="match status" value="1"/>
</dbReference>
<dbReference type="Gene3D" id="3.10.10.10">
    <property type="entry name" value="HIV Type 1 Reverse Transcriptase, subunit A, domain 1"/>
    <property type="match status" value="1"/>
</dbReference>
<feature type="transmembrane region" description="Helical" evidence="8">
    <location>
        <begin position="275"/>
        <end position="299"/>
    </location>
</feature>
<dbReference type="Gene3D" id="3.30.70.270">
    <property type="match status" value="1"/>
</dbReference>
<sequence>MDSIGDNLTSHKKQEVARLLVEFKNIIAKNDDDLGCFFLASSVKLRLAKQSQFLLQSEIVVPIHSEWSAPVVLVRKKDGGIRWCIDYRKIIAVTSKDLFPLPNIEECMDTLAGASVFFTLDLQSGYHQIDAAPEDRVKTAFTTRYGLFEYTRMPFGLCGAPGTFQRVMELVLRGLQWEIVLIYLDDVIIASPDFDSHISHLTQLFEIFRDHGLKLKPIKYDYDAFTDSESDSSRKSKSGLEDQNISYLIRRYRKASLTDSLAAEFRDELQNPLQIVFYAKYGCIGIGIVLILLVSGYCLRIKIKAFKHETTTKSAILDAIVNEHTTLLKNEKN</sequence>
<protein>
    <submittedName>
        <fullName evidence="10">Transposon Ty3-I Gag-Pol polyprotein,Transposon Ty3-G Gag-Pol polyprotein,Retrovirus-related Pol polyprotein from transposon 17.6</fullName>
    </submittedName>
</protein>
<keyword evidence="5" id="KW-0255">Endonuclease</keyword>
<dbReference type="GO" id="GO:0003964">
    <property type="term" value="F:RNA-directed DNA polymerase activity"/>
    <property type="evidence" value="ECO:0007669"/>
    <property type="project" value="UniProtKB-KW"/>
</dbReference>
<dbReference type="PANTHER" id="PTHR24559:SF444">
    <property type="entry name" value="REVERSE TRANSCRIPTASE DOMAIN-CONTAINING PROTEIN"/>
    <property type="match status" value="1"/>
</dbReference>
<dbReference type="EMBL" id="CACVKT020002230">
    <property type="protein sequence ID" value="CAC5376632.1"/>
    <property type="molecule type" value="Genomic_DNA"/>
</dbReference>
<dbReference type="AlphaFoldDB" id="A0A6J8AZU9"/>
<evidence type="ECO:0000256" key="3">
    <source>
        <dbReference type="ARBA" id="ARBA00022695"/>
    </source>
</evidence>
<evidence type="ECO:0000256" key="2">
    <source>
        <dbReference type="ARBA" id="ARBA00022679"/>
    </source>
</evidence>
<feature type="domain" description="Reverse transcriptase" evidence="9">
    <location>
        <begin position="55"/>
        <end position="290"/>
    </location>
</feature>
<dbReference type="GO" id="GO:0006508">
    <property type="term" value="P:proteolysis"/>
    <property type="evidence" value="ECO:0007669"/>
    <property type="project" value="UniProtKB-KW"/>
</dbReference>
<dbReference type="SUPFAM" id="SSF56672">
    <property type="entry name" value="DNA/RNA polymerases"/>
    <property type="match status" value="1"/>
</dbReference>
<evidence type="ECO:0000313" key="11">
    <source>
        <dbReference type="Proteomes" id="UP000507470"/>
    </source>
</evidence>
<dbReference type="Proteomes" id="UP000507470">
    <property type="component" value="Unassembled WGS sequence"/>
</dbReference>
<dbReference type="InterPro" id="IPR000477">
    <property type="entry name" value="RT_dom"/>
</dbReference>
<evidence type="ECO:0000313" key="10">
    <source>
        <dbReference type="EMBL" id="CAC5376632.1"/>
    </source>
</evidence>
<dbReference type="Pfam" id="PF00078">
    <property type="entry name" value="RVT_1"/>
    <property type="match status" value="1"/>
</dbReference>
<dbReference type="FunFam" id="3.10.10.10:FF:000007">
    <property type="entry name" value="Retrovirus-related Pol polyprotein from transposon 17.6-like Protein"/>
    <property type="match status" value="1"/>
</dbReference>
<keyword evidence="6" id="KW-0378">Hydrolase</keyword>
<keyword evidence="1" id="KW-0645">Protease</keyword>
<keyword evidence="8" id="KW-0472">Membrane</keyword>
<keyword evidence="2" id="KW-0808">Transferase</keyword>
<keyword evidence="4" id="KW-0540">Nuclease</keyword>
<evidence type="ECO:0000256" key="5">
    <source>
        <dbReference type="ARBA" id="ARBA00022759"/>
    </source>
</evidence>
<reference evidence="10 11" key="1">
    <citation type="submission" date="2020-06" db="EMBL/GenBank/DDBJ databases">
        <authorList>
            <person name="Li R."/>
            <person name="Bekaert M."/>
        </authorList>
    </citation>
    <scope>NUCLEOTIDE SEQUENCE [LARGE SCALE GENOMIC DNA]</scope>
    <source>
        <strain evidence="11">wild</strain>
    </source>
</reference>
<dbReference type="OrthoDB" id="6262013at2759"/>
<proteinExistence type="predicted"/>
<gene>
    <name evidence="10" type="ORF">MCOR_13199</name>
</gene>
<evidence type="ECO:0000256" key="7">
    <source>
        <dbReference type="ARBA" id="ARBA00022918"/>
    </source>
</evidence>
<keyword evidence="11" id="KW-1185">Reference proteome</keyword>
<evidence type="ECO:0000259" key="9">
    <source>
        <dbReference type="PROSITE" id="PS50878"/>
    </source>
</evidence>
<name>A0A6J8AZU9_MYTCO</name>
<evidence type="ECO:0000256" key="8">
    <source>
        <dbReference type="SAM" id="Phobius"/>
    </source>
</evidence>
<keyword evidence="8" id="KW-0812">Transmembrane</keyword>
<evidence type="ECO:0000256" key="1">
    <source>
        <dbReference type="ARBA" id="ARBA00022670"/>
    </source>
</evidence>
<accession>A0A6J8AZU9</accession>
<keyword evidence="3" id="KW-0548">Nucleotidyltransferase</keyword>
<dbReference type="GO" id="GO:0008233">
    <property type="term" value="F:peptidase activity"/>
    <property type="evidence" value="ECO:0007669"/>
    <property type="project" value="UniProtKB-KW"/>
</dbReference>
<keyword evidence="8" id="KW-1133">Transmembrane helix</keyword>
<evidence type="ECO:0000256" key="6">
    <source>
        <dbReference type="ARBA" id="ARBA00022801"/>
    </source>
</evidence>
<dbReference type="PANTHER" id="PTHR24559">
    <property type="entry name" value="TRANSPOSON TY3-I GAG-POL POLYPROTEIN"/>
    <property type="match status" value="1"/>
</dbReference>
<keyword evidence="7" id="KW-0695">RNA-directed DNA polymerase</keyword>
<organism evidence="10 11">
    <name type="scientific">Mytilus coruscus</name>
    <name type="common">Sea mussel</name>
    <dbReference type="NCBI Taxonomy" id="42192"/>
    <lineage>
        <taxon>Eukaryota</taxon>
        <taxon>Metazoa</taxon>
        <taxon>Spiralia</taxon>
        <taxon>Lophotrochozoa</taxon>
        <taxon>Mollusca</taxon>
        <taxon>Bivalvia</taxon>
        <taxon>Autobranchia</taxon>
        <taxon>Pteriomorphia</taxon>
        <taxon>Mytilida</taxon>
        <taxon>Mytiloidea</taxon>
        <taxon>Mytilidae</taxon>
        <taxon>Mytilinae</taxon>
        <taxon>Mytilus</taxon>
    </lineage>
</organism>
<dbReference type="InterPro" id="IPR043502">
    <property type="entry name" value="DNA/RNA_pol_sf"/>
</dbReference>
<dbReference type="InterPro" id="IPR043128">
    <property type="entry name" value="Rev_trsase/Diguanyl_cyclase"/>
</dbReference>
<dbReference type="CDD" id="cd01647">
    <property type="entry name" value="RT_LTR"/>
    <property type="match status" value="1"/>
</dbReference>
<dbReference type="GO" id="GO:0004519">
    <property type="term" value="F:endonuclease activity"/>
    <property type="evidence" value="ECO:0007669"/>
    <property type="project" value="UniProtKB-KW"/>
</dbReference>
<evidence type="ECO:0000256" key="4">
    <source>
        <dbReference type="ARBA" id="ARBA00022722"/>
    </source>
</evidence>